<dbReference type="AlphaFoldDB" id="X0VLC5"/>
<organism evidence="1">
    <name type="scientific">marine sediment metagenome</name>
    <dbReference type="NCBI Taxonomy" id="412755"/>
    <lineage>
        <taxon>unclassified sequences</taxon>
        <taxon>metagenomes</taxon>
        <taxon>ecological metagenomes</taxon>
    </lineage>
</organism>
<sequence length="183" mass="20922">MTEPRIQYAQTKDGVSIAFYTLGEGMPLVYMPMHPWSHIQAERQEPELRRWNERFAEKRMLVRYDGRGTGLSERGVTDHSLDALVLDLEAVADRLDLERFALCASGNTGPVAIAYAVRHPERVSHILLWCSWARASDAWRSPVYQSFRALRGQDWKTYTETLAHSGFGWSDAETAARMAAFMR</sequence>
<dbReference type="InterPro" id="IPR029058">
    <property type="entry name" value="AB_hydrolase_fold"/>
</dbReference>
<dbReference type="Gene3D" id="3.40.50.1820">
    <property type="entry name" value="alpha/beta hydrolase"/>
    <property type="match status" value="1"/>
</dbReference>
<proteinExistence type="predicted"/>
<dbReference type="PANTHER" id="PTHR43433:SF5">
    <property type="entry name" value="AB HYDROLASE-1 DOMAIN-CONTAINING PROTEIN"/>
    <property type="match status" value="1"/>
</dbReference>
<dbReference type="PANTHER" id="PTHR43433">
    <property type="entry name" value="HYDROLASE, ALPHA/BETA FOLD FAMILY PROTEIN"/>
    <property type="match status" value="1"/>
</dbReference>
<reference evidence="1" key="1">
    <citation type="journal article" date="2014" name="Front. Microbiol.">
        <title>High frequency of phylogenetically diverse reductive dehalogenase-homologous genes in deep subseafloor sedimentary metagenomes.</title>
        <authorList>
            <person name="Kawai M."/>
            <person name="Futagami T."/>
            <person name="Toyoda A."/>
            <person name="Takaki Y."/>
            <person name="Nishi S."/>
            <person name="Hori S."/>
            <person name="Arai W."/>
            <person name="Tsubouchi T."/>
            <person name="Morono Y."/>
            <person name="Uchiyama I."/>
            <person name="Ito T."/>
            <person name="Fujiyama A."/>
            <person name="Inagaki F."/>
            <person name="Takami H."/>
        </authorList>
    </citation>
    <scope>NUCLEOTIDE SEQUENCE</scope>
    <source>
        <strain evidence="1">Expedition CK06-06</strain>
    </source>
</reference>
<name>X0VLC5_9ZZZZ</name>
<evidence type="ECO:0000313" key="1">
    <source>
        <dbReference type="EMBL" id="GAG19040.1"/>
    </source>
</evidence>
<feature type="non-terminal residue" evidence="1">
    <location>
        <position position="183"/>
    </location>
</feature>
<protein>
    <recommendedName>
        <fullName evidence="2">AB hydrolase-1 domain-containing protein</fullName>
    </recommendedName>
</protein>
<dbReference type="EMBL" id="BARS01035483">
    <property type="protein sequence ID" value="GAG19040.1"/>
    <property type="molecule type" value="Genomic_DNA"/>
</dbReference>
<gene>
    <name evidence="1" type="ORF">S01H1_54664</name>
</gene>
<evidence type="ECO:0008006" key="2">
    <source>
        <dbReference type="Google" id="ProtNLM"/>
    </source>
</evidence>
<accession>X0VLC5</accession>
<dbReference type="SUPFAM" id="SSF53474">
    <property type="entry name" value="alpha/beta-Hydrolases"/>
    <property type="match status" value="1"/>
</dbReference>
<dbReference type="InterPro" id="IPR050471">
    <property type="entry name" value="AB_hydrolase"/>
</dbReference>
<comment type="caution">
    <text evidence="1">The sequence shown here is derived from an EMBL/GenBank/DDBJ whole genome shotgun (WGS) entry which is preliminary data.</text>
</comment>